<dbReference type="GO" id="GO:0009243">
    <property type="term" value="P:O antigen biosynthetic process"/>
    <property type="evidence" value="ECO:0007669"/>
    <property type="project" value="InterPro"/>
</dbReference>
<comment type="caution">
    <text evidence="2">The sequence shown here is derived from an EMBL/GenBank/DDBJ whole genome shotgun (WGS) entry which is preliminary data.</text>
</comment>
<evidence type="ECO:0000313" key="2">
    <source>
        <dbReference type="EMBL" id="MXP77655.1"/>
    </source>
</evidence>
<dbReference type="Gene3D" id="3.90.550.10">
    <property type="entry name" value="Spore Coat Polysaccharide Biosynthesis Protein SpsA, Chain A"/>
    <property type="match status" value="1"/>
</dbReference>
<name>A0A7X3MJN6_9FIRM</name>
<accession>A0A7X3MJN6</accession>
<sequence length="257" mass="30167">MKVVILAGGFGTRISEESKFRPKPMIEIGGRPILWHIMKYYSSFGFHEFIICCGYKGELIKDYFVNYQSYNSDFTIELKNNMLTMHKIPNEDWKVTLVDTGLNTMTGGRIKRIEQFIDSDNFMLTYGDGLCDVDLNSLVDFHMRHGRMATITTVKPEGRFGILDIQKEMITDFREKSSNDMGWINGGFMVLNKTIFRYIQDDKTVFEREPLEKAAYEHKLAAYKHNGFWRCMDTQRDKEILEKMWETGKPPWKNWNV</sequence>
<dbReference type="PANTHER" id="PTHR47183">
    <property type="entry name" value="GLUCOSE-1-PHOSPHATE CYTIDYLYLTRANSFERASE-RELATED"/>
    <property type="match status" value="1"/>
</dbReference>
<keyword evidence="3" id="KW-1185">Reference proteome</keyword>
<dbReference type="InterPro" id="IPR005835">
    <property type="entry name" value="NTP_transferase_dom"/>
</dbReference>
<dbReference type="SUPFAM" id="SSF53448">
    <property type="entry name" value="Nucleotide-diphospho-sugar transferases"/>
    <property type="match status" value="1"/>
</dbReference>
<dbReference type="RefSeq" id="WP_159753140.1">
    <property type="nucleotide sequence ID" value="NZ_CASZNZ010000041.1"/>
</dbReference>
<reference evidence="2 3" key="1">
    <citation type="submission" date="2019-12" db="EMBL/GenBank/DDBJ databases">
        <title>Sporaefaciens musculi gen. nov., sp. nov., a novel bacterium isolated from the caecum of an obese mouse.</title>
        <authorList>
            <person name="Rasmussen T.S."/>
            <person name="Streidl T."/>
            <person name="Hitch T.C.A."/>
            <person name="Wortmann E."/>
            <person name="Deptula P."/>
            <person name="Hansen M."/>
            <person name="Nielsen D.S."/>
            <person name="Clavel T."/>
            <person name="Vogensen F.K."/>
        </authorList>
    </citation>
    <scope>NUCLEOTIDE SEQUENCE [LARGE SCALE GENOMIC DNA]</scope>
    <source>
        <strain evidence="2 3">WCA-9-b2</strain>
    </source>
</reference>
<dbReference type="GO" id="GO:0047343">
    <property type="term" value="F:glucose-1-phosphate cytidylyltransferase activity"/>
    <property type="evidence" value="ECO:0007669"/>
    <property type="project" value="UniProtKB-EC"/>
</dbReference>
<dbReference type="AlphaFoldDB" id="A0A7X3MJN6"/>
<dbReference type="EC" id="2.7.7.33" evidence="2"/>
<proteinExistence type="predicted"/>
<organism evidence="2 3">
    <name type="scientific">Sporofaciens musculi</name>
    <dbReference type="NCBI Taxonomy" id="2681861"/>
    <lineage>
        <taxon>Bacteria</taxon>
        <taxon>Bacillati</taxon>
        <taxon>Bacillota</taxon>
        <taxon>Clostridia</taxon>
        <taxon>Lachnospirales</taxon>
        <taxon>Lachnospiraceae</taxon>
        <taxon>Sporofaciens</taxon>
    </lineage>
</organism>
<dbReference type="Pfam" id="PF00483">
    <property type="entry name" value="NTP_transferase"/>
    <property type="match status" value="1"/>
</dbReference>
<dbReference type="CDD" id="cd02524">
    <property type="entry name" value="G1P_cytidylyltransferase"/>
    <property type="match status" value="1"/>
</dbReference>
<protein>
    <submittedName>
        <fullName evidence="2">Glucose-1-phosphate cytidylyltransferase</fullName>
        <ecNumber evidence="2">2.7.7.33</ecNumber>
    </submittedName>
</protein>
<dbReference type="InterPro" id="IPR046981">
    <property type="entry name" value="G1P_cyt_trans"/>
</dbReference>
<dbReference type="Proteomes" id="UP000460412">
    <property type="component" value="Unassembled WGS sequence"/>
</dbReference>
<keyword evidence="2" id="KW-0808">Transferase</keyword>
<dbReference type="PANTHER" id="PTHR47183:SF1">
    <property type="entry name" value="GLUCOSE-1-PHOSPHATE CYTIDYLYLTRANSFERASE"/>
    <property type="match status" value="1"/>
</dbReference>
<keyword evidence="2" id="KW-0548">Nucleotidyltransferase</keyword>
<gene>
    <name evidence="2" type="primary">rfbF</name>
    <name evidence="2" type="ORF">GN277_20565</name>
</gene>
<evidence type="ECO:0000313" key="3">
    <source>
        <dbReference type="Proteomes" id="UP000460412"/>
    </source>
</evidence>
<evidence type="ECO:0000259" key="1">
    <source>
        <dbReference type="Pfam" id="PF00483"/>
    </source>
</evidence>
<feature type="domain" description="Nucleotidyl transferase" evidence="1">
    <location>
        <begin position="2"/>
        <end position="225"/>
    </location>
</feature>
<dbReference type="InterPro" id="IPR029044">
    <property type="entry name" value="Nucleotide-diphossugar_trans"/>
</dbReference>
<dbReference type="EMBL" id="WUQX01000001">
    <property type="protein sequence ID" value="MXP77655.1"/>
    <property type="molecule type" value="Genomic_DNA"/>
</dbReference>
<dbReference type="NCBIfam" id="TIGR02623">
    <property type="entry name" value="G1P_cyt_trans"/>
    <property type="match status" value="1"/>
</dbReference>
<dbReference type="InterPro" id="IPR013446">
    <property type="entry name" value="G1P_cyt_trans-like"/>
</dbReference>